<proteinExistence type="predicted"/>
<accession>A0A2H3BSA5</accession>
<keyword evidence="3" id="KW-1185">Reference proteome</keyword>
<reference evidence="3" key="1">
    <citation type="journal article" date="2017" name="Nat. Ecol. Evol.">
        <title>Genome expansion and lineage-specific genetic innovations in the forest pathogenic fungi Armillaria.</title>
        <authorList>
            <person name="Sipos G."/>
            <person name="Prasanna A.N."/>
            <person name="Walter M.C."/>
            <person name="O'Connor E."/>
            <person name="Balint B."/>
            <person name="Krizsan K."/>
            <person name="Kiss B."/>
            <person name="Hess J."/>
            <person name="Varga T."/>
            <person name="Slot J."/>
            <person name="Riley R."/>
            <person name="Boka B."/>
            <person name="Rigling D."/>
            <person name="Barry K."/>
            <person name="Lee J."/>
            <person name="Mihaltcheva S."/>
            <person name="LaButti K."/>
            <person name="Lipzen A."/>
            <person name="Waldron R."/>
            <person name="Moloney N.M."/>
            <person name="Sperisen C."/>
            <person name="Kredics L."/>
            <person name="Vagvoelgyi C."/>
            <person name="Patrignani A."/>
            <person name="Fitzpatrick D."/>
            <person name="Nagy I."/>
            <person name="Doyle S."/>
            <person name="Anderson J.B."/>
            <person name="Grigoriev I.V."/>
            <person name="Gueldener U."/>
            <person name="Muensterkoetter M."/>
            <person name="Nagy L.G."/>
        </authorList>
    </citation>
    <scope>NUCLEOTIDE SEQUENCE [LARGE SCALE GENOMIC DNA]</scope>
    <source>
        <strain evidence="3">28-4</strain>
    </source>
</reference>
<name>A0A2H3BSA5_9AGAR</name>
<gene>
    <name evidence="2" type="ORF">ARMSODRAFT_382778</name>
</gene>
<protein>
    <submittedName>
        <fullName evidence="2">Uncharacterized protein</fullName>
    </submittedName>
</protein>
<feature type="region of interest" description="Disordered" evidence="1">
    <location>
        <begin position="26"/>
        <end position="98"/>
    </location>
</feature>
<feature type="compositionally biased region" description="Polar residues" evidence="1">
    <location>
        <begin position="26"/>
        <end position="36"/>
    </location>
</feature>
<evidence type="ECO:0000313" key="2">
    <source>
        <dbReference type="EMBL" id="PBK65966.1"/>
    </source>
</evidence>
<dbReference type="AlphaFoldDB" id="A0A2H3BSA5"/>
<evidence type="ECO:0000313" key="3">
    <source>
        <dbReference type="Proteomes" id="UP000218334"/>
    </source>
</evidence>
<feature type="compositionally biased region" description="Basic and acidic residues" evidence="1">
    <location>
        <begin position="68"/>
        <end position="77"/>
    </location>
</feature>
<dbReference type="EMBL" id="KZ293443">
    <property type="protein sequence ID" value="PBK65966.1"/>
    <property type="molecule type" value="Genomic_DNA"/>
</dbReference>
<feature type="compositionally biased region" description="Polar residues" evidence="1">
    <location>
        <begin position="80"/>
        <end position="92"/>
    </location>
</feature>
<dbReference type="Proteomes" id="UP000218334">
    <property type="component" value="Unassembled WGS sequence"/>
</dbReference>
<sequence>MAIHRCETWRTDLWVRGIALGSMKTNGTRRQAQCTGTRERKCSNSNAREPGTQWGTGTGHKKGTGKKRLSEAEETKRRTMNSIQSSKRSNLCSLEKYW</sequence>
<organism evidence="2 3">
    <name type="scientific">Armillaria solidipes</name>
    <dbReference type="NCBI Taxonomy" id="1076256"/>
    <lineage>
        <taxon>Eukaryota</taxon>
        <taxon>Fungi</taxon>
        <taxon>Dikarya</taxon>
        <taxon>Basidiomycota</taxon>
        <taxon>Agaricomycotina</taxon>
        <taxon>Agaricomycetes</taxon>
        <taxon>Agaricomycetidae</taxon>
        <taxon>Agaricales</taxon>
        <taxon>Marasmiineae</taxon>
        <taxon>Physalacriaceae</taxon>
        <taxon>Armillaria</taxon>
    </lineage>
</organism>
<evidence type="ECO:0000256" key="1">
    <source>
        <dbReference type="SAM" id="MobiDB-lite"/>
    </source>
</evidence>